<reference evidence="1" key="2">
    <citation type="submission" date="2020-10" db="EMBL/GenBank/DDBJ databases">
        <authorList>
            <person name="Cooper E.A."/>
            <person name="Brenton Z.W."/>
            <person name="Flinn B.S."/>
            <person name="Jenkins J."/>
            <person name="Shu S."/>
            <person name="Flowers D."/>
            <person name="Luo F."/>
            <person name="Wang Y."/>
            <person name="Xia P."/>
            <person name="Barry K."/>
            <person name="Daum C."/>
            <person name="Lipzen A."/>
            <person name="Yoshinaga Y."/>
            <person name="Schmutz J."/>
            <person name="Saski C."/>
            <person name="Vermerris W."/>
            <person name="Kresovich S."/>
        </authorList>
    </citation>
    <scope>NUCLEOTIDE SEQUENCE</scope>
</reference>
<organism evidence="1 2">
    <name type="scientific">Sorghum bicolor</name>
    <name type="common">Sorghum</name>
    <name type="synonym">Sorghum vulgare</name>
    <dbReference type="NCBI Taxonomy" id="4558"/>
    <lineage>
        <taxon>Eukaryota</taxon>
        <taxon>Viridiplantae</taxon>
        <taxon>Streptophyta</taxon>
        <taxon>Embryophyta</taxon>
        <taxon>Tracheophyta</taxon>
        <taxon>Spermatophyta</taxon>
        <taxon>Magnoliopsida</taxon>
        <taxon>Liliopsida</taxon>
        <taxon>Poales</taxon>
        <taxon>Poaceae</taxon>
        <taxon>PACMAD clade</taxon>
        <taxon>Panicoideae</taxon>
        <taxon>Andropogonodae</taxon>
        <taxon>Andropogoneae</taxon>
        <taxon>Sorghinae</taxon>
        <taxon>Sorghum</taxon>
    </lineage>
</organism>
<name>A0A921QK06_SORBI</name>
<accession>A0A921QK06</accession>
<reference evidence="1" key="1">
    <citation type="journal article" date="2019" name="BMC Genomics">
        <title>A new reference genome for Sorghum bicolor reveals high levels of sequence similarity between sweet and grain genotypes: implications for the genetics of sugar metabolism.</title>
        <authorList>
            <person name="Cooper E.A."/>
            <person name="Brenton Z.W."/>
            <person name="Flinn B.S."/>
            <person name="Jenkins J."/>
            <person name="Shu S."/>
            <person name="Flowers D."/>
            <person name="Luo F."/>
            <person name="Wang Y."/>
            <person name="Xia P."/>
            <person name="Barry K."/>
            <person name="Daum C."/>
            <person name="Lipzen A."/>
            <person name="Yoshinaga Y."/>
            <person name="Schmutz J."/>
            <person name="Saski C."/>
            <person name="Vermerris W."/>
            <person name="Kresovich S."/>
        </authorList>
    </citation>
    <scope>NUCLEOTIDE SEQUENCE</scope>
</reference>
<dbReference type="AlphaFoldDB" id="A0A921QK06"/>
<dbReference type="EMBL" id="CM027686">
    <property type="protein sequence ID" value="KAG0523399.1"/>
    <property type="molecule type" value="Genomic_DNA"/>
</dbReference>
<proteinExistence type="predicted"/>
<dbReference type="Proteomes" id="UP000807115">
    <property type="component" value="Chromosome 7"/>
</dbReference>
<evidence type="ECO:0000313" key="1">
    <source>
        <dbReference type="EMBL" id="KAG0523399.1"/>
    </source>
</evidence>
<protein>
    <submittedName>
        <fullName evidence="1">Uncharacterized protein</fullName>
    </submittedName>
</protein>
<gene>
    <name evidence="1" type="ORF">BDA96_07G120100</name>
</gene>
<evidence type="ECO:0000313" key="2">
    <source>
        <dbReference type="Proteomes" id="UP000807115"/>
    </source>
</evidence>
<sequence>MGGGHAKVVLGSPLHSIAMHGAVYRICVQRWQGDLSIYRDGGGGGPAKPTCGVVASSVVDERVSNNGCCGGEGDFGRCDGTGRPGKLTSAFVQMKPRAKLRRRRREGHRALRAELEDNRVLGHRGVEAAARCAVSGNCKSEGARGSIWKLPIEAWQC</sequence>
<comment type="caution">
    <text evidence="1">The sequence shown here is derived from an EMBL/GenBank/DDBJ whole genome shotgun (WGS) entry which is preliminary data.</text>
</comment>